<evidence type="ECO:0000313" key="2">
    <source>
        <dbReference type="Proteomes" id="UP000565572"/>
    </source>
</evidence>
<reference evidence="1 2" key="1">
    <citation type="submission" date="2020-08" db="EMBL/GenBank/DDBJ databases">
        <title>Sequencing the genomes of 1000 actinobacteria strains.</title>
        <authorList>
            <person name="Klenk H.-P."/>
        </authorList>
    </citation>
    <scope>NUCLEOTIDE SEQUENCE [LARGE SCALE GENOMIC DNA]</scope>
    <source>
        <strain evidence="1 2">DSM 11053</strain>
    </source>
</reference>
<sequence>MTTPTTPSGPSAVVGEQDRREALLAALVELEHHVGEAGWDAPARLFALVETDALVAAEPGLAEALKLRTSADGGAPGALTAIEQDTFVPTDDLLGDLAGIEWPDEVFGSAVATVRTFLPSSVEVDLPDDPAEAAALVAAHPAAQEIRVVVAVDRSGAQHGVARLRTQPEELLAGTDLVPGLATALAHTLG</sequence>
<accession>A0A7W5JWF7</accession>
<organism evidence="1 2">
    <name type="scientific">Microlunatus antarcticus</name>
    <dbReference type="NCBI Taxonomy" id="53388"/>
    <lineage>
        <taxon>Bacteria</taxon>
        <taxon>Bacillati</taxon>
        <taxon>Actinomycetota</taxon>
        <taxon>Actinomycetes</taxon>
        <taxon>Propionibacteriales</taxon>
        <taxon>Propionibacteriaceae</taxon>
        <taxon>Microlunatus</taxon>
    </lineage>
</organism>
<comment type="caution">
    <text evidence="1">The sequence shown here is derived from an EMBL/GenBank/DDBJ whole genome shotgun (WGS) entry which is preliminary data.</text>
</comment>
<name>A0A7W5JWF7_9ACTN</name>
<dbReference type="Proteomes" id="UP000565572">
    <property type="component" value="Unassembled WGS sequence"/>
</dbReference>
<keyword evidence="2" id="KW-1185">Reference proteome</keyword>
<dbReference type="RefSeq" id="WP_183338909.1">
    <property type="nucleotide sequence ID" value="NZ_JACHZG010000001.1"/>
</dbReference>
<dbReference type="NCBIfam" id="NF040618">
    <property type="entry name" value="PPA1309_fam"/>
    <property type="match status" value="1"/>
</dbReference>
<gene>
    <name evidence="1" type="ORF">FHX39_002526</name>
</gene>
<dbReference type="EMBL" id="JACHZG010000001">
    <property type="protein sequence ID" value="MBB3327582.1"/>
    <property type="molecule type" value="Genomic_DNA"/>
</dbReference>
<dbReference type="InterPro" id="IPR047681">
    <property type="entry name" value="PPA1309-like"/>
</dbReference>
<proteinExistence type="predicted"/>
<protein>
    <submittedName>
        <fullName evidence="1">Phage tail protein X</fullName>
    </submittedName>
</protein>
<evidence type="ECO:0000313" key="1">
    <source>
        <dbReference type="EMBL" id="MBB3327582.1"/>
    </source>
</evidence>
<dbReference type="AlphaFoldDB" id="A0A7W5JWF7"/>